<dbReference type="EMBL" id="CP001941">
    <property type="protein sequence ID" value="ADD08526.1"/>
    <property type="molecule type" value="Genomic_DNA"/>
</dbReference>
<dbReference type="STRING" id="439481.Aboo_0715"/>
<protein>
    <recommendedName>
        <fullName evidence="3">KaiC-like domain-containing protein</fullName>
    </recommendedName>
</protein>
<dbReference type="OrthoDB" id="358979at2157"/>
<evidence type="ECO:0000313" key="2">
    <source>
        <dbReference type="Proteomes" id="UP000001400"/>
    </source>
</evidence>
<dbReference type="eggNOG" id="arCOG02452">
    <property type="taxonomic scope" value="Archaea"/>
</dbReference>
<reference evidence="1" key="1">
    <citation type="submission" date="2010-02" db="EMBL/GenBank/DDBJ databases">
        <title>Complete sequence of Aciduliprofundum boonei T469.</title>
        <authorList>
            <consortium name="US DOE Joint Genome Institute"/>
            <person name="Lucas S."/>
            <person name="Copeland A."/>
            <person name="Lapidus A."/>
            <person name="Cheng J.-F."/>
            <person name="Bruce D."/>
            <person name="Goodwin L."/>
            <person name="Pitluck S."/>
            <person name="Saunders E."/>
            <person name="Detter J.C."/>
            <person name="Han C."/>
            <person name="Tapia R."/>
            <person name="Land M."/>
            <person name="Hauser L."/>
            <person name="Kyrpides N."/>
            <person name="Mikhailova N."/>
            <person name="Flores G."/>
            <person name="Reysenbach A.-L."/>
            <person name="Woyke T."/>
        </authorList>
    </citation>
    <scope>NUCLEOTIDE SEQUENCE</scope>
    <source>
        <strain evidence="1">T469</strain>
    </source>
</reference>
<dbReference type="Gene3D" id="3.40.50.300">
    <property type="entry name" value="P-loop containing nucleotide triphosphate hydrolases"/>
    <property type="match status" value="1"/>
</dbReference>
<proteinExistence type="predicted"/>
<dbReference type="KEGG" id="abi:Aboo_0715"/>
<dbReference type="RefSeq" id="WP_008082228.1">
    <property type="nucleotide sequence ID" value="NC_013926.1"/>
</dbReference>
<evidence type="ECO:0008006" key="3">
    <source>
        <dbReference type="Google" id="ProtNLM"/>
    </source>
</evidence>
<dbReference type="GeneID" id="8827661"/>
<dbReference type="InterPro" id="IPR027417">
    <property type="entry name" value="P-loop_NTPase"/>
</dbReference>
<dbReference type="HOGENOM" id="CLU_1418622_0_0_2"/>
<dbReference type="Proteomes" id="UP000001400">
    <property type="component" value="Chromosome"/>
</dbReference>
<evidence type="ECO:0000313" key="1">
    <source>
        <dbReference type="EMBL" id="ADD08526.1"/>
    </source>
</evidence>
<organism evidence="1 2">
    <name type="scientific">Aciduliprofundum boonei (strain DSM 19572 / T469)</name>
    <dbReference type="NCBI Taxonomy" id="439481"/>
    <lineage>
        <taxon>Archaea</taxon>
        <taxon>Methanobacteriati</taxon>
        <taxon>Thermoplasmatota</taxon>
        <taxon>DHVE2 group</taxon>
        <taxon>Candidatus Aciduliprofundum</taxon>
    </lineage>
</organism>
<dbReference type="AlphaFoldDB" id="B5I9K3"/>
<accession>B5I9K3</accession>
<sequence>MSVSSNIVDKLSELPPASSLALYVDVNTYFDALRAIVDIFATKDDLYVFYISSTIPSKNIVGLLEILGVDTSRVFFVDTISHLMANAGEMSDKFLYIESPTMLENVMLKIEYLLRKYNDKKAIVVLDSVNSMAIHNDLKILSEFLHIFVTSLRSWESYMVIISMKEQNSEEMINMLNLVCDDAYDAGGEEK</sequence>
<keyword evidence="2" id="KW-1185">Reference proteome</keyword>
<gene>
    <name evidence="1" type="ordered locus">Aboo_0715</name>
</gene>
<name>B5I9K3_ACIB4</name>